<protein>
    <submittedName>
        <fullName evidence="3">DMT family transporter</fullName>
    </submittedName>
</protein>
<gene>
    <name evidence="3" type="ORF">QNI22_24785</name>
</gene>
<evidence type="ECO:0000313" key="3">
    <source>
        <dbReference type="EMBL" id="MDJ1503903.1"/>
    </source>
</evidence>
<feature type="domain" description="EamA" evidence="2">
    <location>
        <begin position="152"/>
        <end position="293"/>
    </location>
</feature>
<feature type="transmembrane region" description="Helical" evidence="1">
    <location>
        <begin position="150"/>
        <end position="170"/>
    </location>
</feature>
<evidence type="ECO:0000256" key="1">
    <source>
        <dbReference type="SAM" id="Phobius"/>
    </source>
</evidence>
<keyword evidence="1" id="KW-0472">Membrane</keyword>
<feature type="transmembrane region" description="Helical" evidence="1">
    <location>
        <begin position="249"/>
        <end position="270"/>
    </location>
</feature>
<dbReference type="SUPFAM" id="SSF103481">
    <property type="entry name" value="Multidrug resistance efflux transporter EmrE"/>
    <property type="match status" value="2"/>
</dbReference>
<reference evidence="3" key="1">
    <citation type="submission" date="2023-05" db="EMBL/GenBank/DDBJ databases">
        <authorList>
            <person name="Zhang X."/>
        </authorList>
    </citation>
    <scope>NUCLEOTIDE SEQUENCE</scope>
    <source>
        <strain evidence="3">BD1B2-1</strain>
    </source>
</reference>
<feature type="transmembrane region" description="Helical" evidence="1">
    <location>
        <begin position="276"/>
        <end position="297"/>
    </location>
</feature>
<feature type="transmembrane region" description="Helical" evidence="1">
    <location>
        <begin position="127"/>
        <end position="144"/>
    </location>
</feature>
<feature type="transmembrane region" description="Helical" evidence="1">
    <location>
        <begin position="44"/>
        <end position="61"/>
    </location>
</feature>
<dbReference type="GO" id="GO:0016020">
    <property type="term" value="C:membrane"/>
    <property type="evidence" value="ECO:0007669"/>
    <property type="project" value="InterPro"/>
</dbReference>
<dbReference type="RefSeq" id="WP_314514637.1">
    <property type="nucleotide sequence ID" value="NZ_JASJOU010000009.1"/>
</dbReference>
<evidence type="ECO:0000313" key="4">
    <source>
        <dbReference type="Proteomes" id="UP001232063"/>
    </source>
</evidence>
<feature type="transmembrane region" description="Helical" evidence="1">
    <location>
        <begin position="68"/>
        <end position="90"/>
    </location>
</feature>
<dbReference type="PANTHER" id="PTHR22911:SF79">
    <property type="entry name" value="MOBA-LIKE NTP TRANSFERASE DOMAIN-CONTAINING PROTEIN"/>
    <property type="match status" value="1"/>
</dbReference>
<keyword evidence="1" id="KW-1133">Transmembrane helix</keyword>
<keyword evidence="1" id="KW-0812">Transmembrane</keyword>
<dbReference type="InterPro" id="IPR000620">
    <property type="entry name" value="EamA_dom"/>
</dbReference>
<accession>A0AAE3RAS2</accession>
<feature type="domain" description="EamA" evidence="2">
    <location>
        <begin position="22"/>
        <end position="144"/>
    </location>
</feature>
<dbReference type="Proteomes" id="UP001232063">
    <property type="component" value="Unassembled WGS sequence"/>
</dbReference>
<dbReference type="Pfam" id="PF00892">
    <property type="entry name" value="EamA"/>
    <property type="match status" value="2"/>
</dbReference>
<organism evidence="3 4">
    <name type="scientific">Xanthocytophaga agilis</name>
    <dbReference type="NCBI Taxonomy" id="3048010"/>
    <lineage>
        <taxon>Bacteria</taxon>
        <taxon>Pseudomonadati</taxon>
        <taxon>Bacteroidota</taxon>
        <taxon>Cytophagia</taxon>
        <taxon>Cytophagales</taxon>
        <taxon>Rhodocytophagaceae</taxon>
        <taxon>Xanthocytophaga</taxon>
    </lineage>
</organism>
<name>A0AAE3RAS2_9BACT</name>
<evidence type="ECO:0000259" key="2">
    <source>
        <dbReference type="Pfam" id="PF00892"/>
    </source>
</evidence>
<comment type="caution">
    <text evidence="3">The sequence shown here is derived from an EMBL/GenBank/DDBJ whole genome shotgun (WGS) entry which is preliminary data.</text>
</comment>
<keyword evidence="4" id="KW-1185">Reference proteome</keyword>
<feature type="transmembrane region" description="Helical" evidence="1">
    <location>
        <begin position="182"/>
        <end position="206"/>
    </location>
</feature>
<feature type="transmembrane region" description="Helical" evidence="1">
    <location>
        <begin position="21"/>
        <end position="38"/>
    </location>
</feature>
<feature type="transmembrane region" description="Helical" evidence="1">
    <location>
        <begin position="218"/>
        <end position="237"/>
    </location>
</feature>
<feature type="transmembrane region" description="Helical" evidence="1">
    <location>
        <begin position="96"/>
        <end position="115"/>
    </location>
</feature>
<proteinExistence type="predicted"/>
<sequence length="309" mass="34085">MQESPGTSGTPSLQDYLQLHFLVIIWGFTAILGRLITIPAVELVVYRTLLASILLGIICVYKKKEVRVGSSVTVQFLLTGGVIALHWILFFAAARVANVSVCLAGMATGSLWTSLLEPLVQRRKVRLLEIGLGIIAIAGLYVVFRFEFTHALGLGMAVVSAMLAALFSVINSRFAHIYDAQVVTFYEMMGACLSASVLLPVFSVLFYKGEPINLIPVAWDWLWIVLLAWVCTVYAYSMGVSLLRKFTPFAINLTINLEPVYGIVLAVLIFGEKERMTPGFYAGTAIILLAVLIYPLLKRFQTKNLTQNV</sequence>
<dbReference type="EMBL" id="JASJOU010000009">
    <property type="protein sequence ID" value="MDJ1503903.1"/>
    <property type="molecule type" value="Genomic_DNA"/>
</dbReference>
<dbReference type="InterPro" id="IPR037185">
    <property type="entry name" value="EmrE-like"/>
</dbReference>
<dbReference type="AlphaFoldDB" id="A0AAE3RAS2"/>
<dbReference type="PANTHER" id="PTHR22911">
    <property type="entry name" value="ACYL-MALONYL CONDENSING ENZYME-RELATED"/>
    <property type="match status" value="1"/>
</dbReference>